<dbReference type="Proteomes" id="UP000792457">
    <property type="component" value="Unassembled WGS sequence"/>
</dbReference>
<organism evidence="1 2">
    <name type="scientific">Ladona fulva</name>
    <name type="common">Scarce chaser dragonfly</name>
    <name type="synonym">Libellula fulva</name>
    <dbReference type="NCBI Taxonomy" id="123851"/>
    <lineage>
        <taxon>Eukaryota</taxon>
        <taxon>Metazoa</taxon>
        <taxon>Ecdysozoa</taxon>
        <taxon>Arthropoda</taxon>
        <taxon>Hexapoda</taxon>
        <taxon>Insecta</taxon>
        <taxon>Pterygota</taxon>
        <taxon>Palaeoptera</taxon>
        <taxon>Odonata</taxon>
        <taxon>Epiprocta</taxon>
        <taxon>Anisoptera</taxon>
        <taxon>Libelluloidea</taxon>
        <taxon>Libellulidae</taxon>
        <taxon>Ladona</taxon>
    </lineage>
</organism>
<dbReference type="EMBL" id="KZ308274">
    <property type="protein sequence ID" value="KAG8226314.1"/>
    <property type="molecule type" value="Genomic_DNA"/>
</dbReference>
<accession>A0A8K0K146</accession>
<name>A0A8K0K146_LADFU</name>
<feature type="non-terminal residue" evidence="1">
    <location>
        <position position="114"/>
    </location>
</feature>
<dbReference type="OrthoDB" id="6740508at2759"/>
<comment type="caution">
    <text evidence="1">The sequence shown here is derived from an EMBL/GenBank/DDBJ whole genome shotgun (WGS) entry which is preliminary data.</text>
</comment>
<proteinExistence type="predicted"/>
<evidence type="ECO:0000313" key="2">
    <source>
        <dbReference type="Proteomes" id="UP000792457"/>
    </source>
</evidence>
<gene>
    <name evidence="1" type="ORF">J437_LFUL018146</name>
</gene>
<protein>
    <submittedName>
        <fullName evidence="1">Uncharacterized protein</fullName>
    </submittedName>
</protein>
<keyword evidence="2" id="KW-1185">Reference proteome</keyword>
<reference evidence="1" key="2">
    <citation type="submission" date="2017-10" db="EMBL/GenBank/DDBJ databases">
        <title>Ladona fulva Genome sequencing and assembly.</title>
        <authorList>
            <person name="Murali S."/>
            <person name="Richards S."/>
            <person name="Bandaranaike D."/>
            <person name="Bellair M."/>
            <person name="Blankenburg K."/>
            <person name="Chao H."/>
            <person name="Dinh H."/>
            <person name="Doddapaneni H."/>
            <person name="Dugan-Rocha S."/>
            <person name="Elkadiri S."/>
            <person name="Gnanaolivu R."/>
            <person name="Hernandez B."/>
            <person name="Skinner E."/>
            <person name="Javaid M."/>
            <person name="Lee S."/>
            <person name="Li M."/>
            <person name="Ming W."/>
            <person name="Munidasa M."/>
            <person name="Muniz J."/>
            <person name="Nguyen L."/>
            <person name="Hughes D."/>
            <person name="Osuji N."/>
            <person name="Pu L.-L."/>
            <person name="Puazo M."/>
            <person name="Qu C."/>
            <person name="Quiroz J."/>
            <person name="Raj R."/>
            <person name="Weissenberger G."/>
            <person name="Xin Y."/>
            <person name="Zou X."/>
            <person name="Han Y."/>
            <person name="Worley K."/>
            <person name="Muzny D."/>
            <person name="Gibbs R."/>
        </authorList>
    </citation>
    <scope>NUCLEOTIDE SEQUENCE</scope>
    <source>
        <strain evidence="1">Sampled in the wild</strain>
    </source>
</reference>
<reference evidence="1" key="1">
    <citation type="submission" date="2013-04" db="EMBL/GenBank/DDBJ databases">
        <authorList>
            <person name="Qu J."/>
            <person name="Murali S.C."/>
            <person name="Bandaranaike D."/>
            <person name="Bellair M."/>
            <person name="Blankenburg K."/>
            <person name="Chao H."/>
            <person name="Dinh H."/>
            <person name="Doddapaneni H."/>
            <person name="Downs B."/>
            <person name="Dugan-Rocha S."/>
            <person name="Elkadiri S."/>
            <person name="Gnanaolivu R.D."/>
            <person name="Hernandez B."/>
            <person name="Javaid M."/>
            <person name="Jayaseelan J.C."/>
            <person name="Lee S."/>
            <person name="Li M."/>
            <person name="Ming W."/>
            <person name="Munidasa M."/>
            <person name="Muniz J."/>
            <person name="Nguyen L."/>
            <person name="Ongeri F."/>
            <person name="Osuji N."/>
            <person name="Pu L.-L."/>
            <person name="Puazo M."/>
            <person name="Qu C."/>
            <person name="Quiroz J."/>
            <person name="Raj R."/>
            <person name="Weissenberger G."/>
            <person name="Xin Y."/>
            <person name="Zou X."/>
            <person name="Han Y."/>
            <person name="Richards S."/>
            <person name="Worley K."/>
            <person name="Muzny D."/>
            <person name="Gibbs R."/>
        </authorList>
    </citation>
    <scope>NUCLEOTIDE SEQUENCE</scope>
    <source>
        <strain evidence="1">Sampled in the wild</strain>
    </source>
</reference>
<sequence length="114" mass="13066">MLTEPSGLILNFIVYTGQADSELMLINSFILYNRYSTKKLSLYDFRLKLISSLLPDSLMTIQSSSTLSVSHFPDFLSQVISNRRKQKRCRVCYSKDVRKNVTTYCPDCPDEPGL</sequence>
<evidence type="ECO:0000313" key="1">
    <source>
        <dbReference type="EMBL" id="KAG8226314.1"/>
    </source>
</evidence>
<dbReference type="AlphaFoldDB" id="A0A8K0K146"/>